<dbReference type="InterPro" id="IPR036640">
    <property type="entry name" value="ABC1_TM_sf"/>
</dbReference>
<comment type="subcellular location">
    <subcellularLocation>
        <location evidence="1">Cell membrane</location>
        <topology evidence="1">Multi-pass membrane protein</topology>
    </subcellularLocation>
</comment>
<dbReference type="SUPFAM" id="SSF90123">
    <property type="entry name" value="ABC transporter transmembrane region"/>
    <property type="match status" value="1"/>
</dbReference>
<comment type="caution">
    <text evidence="14">The sequence shown here is derived from an EMBL/GenBank/DDBJ whole genome shotgun (WGS) entry which is preliminary data.</text>
</comment>
<evidence type="ECO:0000256" key="6">
    <source>
        <dbReference type="ARBA" id="ARBA00022989"/>
    </source>
</evidence>
<evidence type="ECO:0000256" key="7">
    <source>
        <dbReference type="ARBA" id="ARBA00023136"/>
    </source>
</evidence>
<dbReference type="GO" id="GO:0015421">
    <property type="term" value="F:ABC-type oligopeptide transporter activity"/>
    <property type="evidence" value="ECO:0007669"/>
    <property type="project" value="TreeGrafter"/>
</dbReference>
<evidence type="ECO:0000256" key="5">
    <source>
        <dbReference type="ARBA" id="ARBA00022840"/>
    </source>
</evidence>
<feature type="domain" description="ABC transporter" evidence="12">
    <location>
        <begin position="406"/>
        <end position="640"/>
    </location>
</feature>
<feature type="transmembrane region" description="Helical" evidence="11">
    <location>
        <begin position="177"/>
        <end position="200"/>
    </location>
</feature>
<dbReference type="FunFam" id="3.40.50.300:FF:000287">
    <property type="entry name" value="Multidrug ABC transporter ATP-binding protein"/>
    <property type="match status" value="1"/>
</dbReference>
<dbReference type="GO" id="GO:0005524">
    <property type="term" value="F:ATP binding"/>
    <property type="evidence" value="ECO:0007669"/>
    <property type="project" value="UniProtKB-KW"/>
</dbReference>
<evidence type="ECO:0000256" key="10">
    <source>
        <dbReference type="ARBA" id="ARBA00071747"/>
    </source>
</evidence>
<name>A0A2I1M467_9BIFI</name>
<protein>
    <recommendedName>
        <fullName evidence="10">Fatty acid ABC transporter ATP-binding/permease protein</fullName>
    </recommendedName>
</protein>
<evidence type="ECO:0000256" key="9">
    <source>
        <dbReference type="ARBA" id="ARBA00061644"/>
    </source>
</evidence>
<proteinExistence type="inferred from homology"/>
<dbReference type="InterPro" id="IPR011527">
    <property type="entry name" value="ABC1_TM_dom"/>
</dbReference>
<dbReference type="GO" id="GO:0005886">
    <property type="term" value="C:plasma membrane"/>
    <property type="evidence" value="ECO:0007669"/>
    <property type="project" value="UniProtKB-SubCell"/>
</dbReference>
<dbReference type="PROSITE" id="PS50929">
    <property type="entry name" value="ABC_TM1F"/>
    <property type="match status" value="1"/>
</dbReference>
<dbReference type="InterPro" id="IPR003439">
    <property type="entry name" value="ABC_transporter-like_ATP-bd"/>
</dbReference>
<keyword evidence="2" id="KW-0813">Transport</keyword>
<dbReference type="AlphaFoldDB" id="A0A2I1M467"/>
<dbReference type="PROSITE" id="PS00211">
    <property type="entry name" value="ABC_TRANSPORTER_1"/>
    <property type="match status" value="1"/>
</dbReference>
<dbReference type="SMART" id="SM00382">
    <property type="entry name" value="AAA"/>
    <property type="match status" value="1"/>
</dbReference>
<evidence type="ECO:0000259" key="13">
    <source>
        <dbReference type="PROSITE" id="PS50929"/>
    </source>
</evidence>
<evidence type="ECO:0000259" key="12">
    <source>
        <dbReference type="PROSITE" id="PS50893"/>
    </source>
</evidence>
<feature type="transmembrane region" description="Helical" evidence="11">
    <location>
        <begin position="151"/>
        <end position="171"/>
    </location>
</feature>
<dbReference type="SUPFAM" id="SSF52540">
    <property type="entry name" value="P-loop containing nucleoside triphosphate hydrolases"/>
    <property type="match status" value="1"/>
</dbReference>
<dbReference type="Pfam" id="PF00005">
    <property type="entry name" value="ABC_tran"/>
    <property type="match status" value="1"/>
</dbReference>
<evidence type="ECO:0000256" key="11">
    <source>
        <dbReference type="SAM" id="Phobius"/>
    </source>
</evidence>
<comment type="similarity">
    <text evidence="9">Belongs to the ABC transporter superfamily. Lipid exporter (TC 3.A.1.106) family.</text>
</comment>
<dbReference type="EMBL" id="PKGU01000003">
    <property type="protein sequence ID" value="PKZ14932.1"/>
    <property type="molecule type" value="Genomic_DNA"/>
</dbReference>
<dbReference type="InterPro" id="IPR017871">
    <property type="entry name" value="ABC_transporter-like_CS"/>
</dbReference>
<dbReference type="CDD" id="cd03254">
    <property type="entry name" value="ABCC_Glucan_exporter_like"/>
    <property type="match status" value="1"/>
</dbReference>
<evidence type="ECO:0000256" key="3">
    <source>
        <dbReference type="ARBA" id="ARBA00022692"/>
    </source>
</evidence>
<evidence type="ECO:0000313" key="15">
    <source>
        <dbReference type="Proteomes" id="UP000242263"/>
    </source>
</evidence>
<evidence type="ECO:0000313" key="14">
    <source>
        <dbReference type="EMBL" id="PKZ14932.1"/>
    </source>
</evidence>
<feature type="transmembrane region" description="Helical" evidence="11">
    <location>
        <begin position="27"/>
        <end position="52"/>
    </location>
</feature>
<dbReference type="PROSITE" id="PS50893">
    <property type="entry name" value="ABC_TRANSPORTER_2"/>
    <property type="match status" value="1"/>
</dbReference>
<evidence type="ECO:0000256" key="4">
    <source>
        <dbReference type="ARBA" id="ARBA00022741"/>
    </source>
</evidence>
<feature type="transmembrane region" description="Helical" evidence="11">
    <location>
        <begin position="72"/>
        <end position="96"/>
    </location>
</feature>
<feature type="domain" description="ABC transmembrane type-1" evidence="13">
    <location>
        <begin position="28"/>
        <end position="326"/>
    </location>
</feature>
<dbReference type="CDD" id="cd18547">
    <property type="entry name" value="ABC_6TM_Tm288_like"/>
    <property type="match status" value="1"/>
</dbReference>
<reference evidence="14 15" key="1">
    <citation type="submission" date="2017-12" db="EMBL/GenBank/DDBJ databases">
        <title>Phylogenetic diversity of female urinary microbiome.</title>
        <authorList>
            <person name="Thomas-White K."/>
            <person name="Wolfe A.J."/>
        </authorList>
    </citation>
    <scope>NUCLEOTIDE SEQUENCE [LARGE SCALE GENOMIC DNA]</scope>
    <source>
        <strain evidence="14 15">UMB0064</strain>
    </source>
</reference>
<organism evidence="14 15">
    <name type="scientific">Alloscardovia omnicolens</name>
    <dbReference type="NCBI Taxonomy" id="419015"/>
    <lineage>
        <taxon>Bacteria</taxon>
        <taxon>Bacillati</taxon>
        <taxon>Actinomycetota</taxon>
        <taxon>Actinomycetes</taxon>
        <taxon>Bifidobacteriales</taxon>
        <taxon>Bifidobacteriaceae</taxon>
        <taxon>Alloscardovia</taxon>
    </lineage>
</organism>
<keyword evidence="4" id="KW-0547">Nucleotide-binding</keyword>
<accession>A0A2I1M467</accession>
<dbReference type="PANTHER" id="PTHR43394:SF1">
    <property type="entry name" value="ATP-BINDING CASSETTE SUB-FAMILY B MEMBER 10, MITOCHONDRIAL"/>
    <property type="match status" value="1"/>
</dbReference>
<dbReference type="Gene3D" id="1.20.1560.10">
    <property type="entry name" value="ABC transporter type 1, transmembrane domain"/>
    <property type="match status" value="2"/>
</dbReference>
<dbReference type="PANTHER" id="PTHR43394">
    <property type="entry name" value="ATP-DEPENDENT PERMEASE MDL1, MITOCHONDRIAL"/>
    <property type="match status" value="1"/>
</dbReference>
<dbReference type="GO" id="GO:0016887">
    <property type="term" value="F:ATP hydrolysis activity"/>
    <property type="evidence" value="ECO:0007669"/>
    <property type="project" value="InterPro"/>
</dbReference>
<feature type="transmembrane region" description="Helical" evidence="11">
    <location>
        <begin position="264"/>
        <end position="281"/>
    </location>
</feature>
<dbReference type="InterPro" id="IPR027417">
    <property type="entry name" value="P-loop_NTPase"/>
</dbReference>
<dbReference type="Pfam" id="PF00664">
    <property type="entry name" value="ABC_membrane"/>
    <property type="match status" value="1"/>
</dbReference>
<dbReference type="InterPro" id="IPR039421">
    <property type="entry name" value="Type_1_exporter"/>
</dbReference>
<keyword evidence="7 11" id="KW-0472">Membrane</keyword>
<keyword evidence="5 14" id="KW-0067">ATP-binding</keyword>
<evidence type="ECO:0000256" key="1">
    <source>
        <dbReference type="ARBA" id="ARBA00004651"/>
    </source>
</evidence>
<keyword evidence="6 11" id="KW-1133">Transmembrane helix</keyword>
<gene>
    <name evidence="14" type="ORF">CYJ32_05350</name>
</gene>
<comment type="function">
    <text evidence="8">ABC transporter involved in fatty acid import. Transmembrane domains (TMD) form a pore in the membrane and the ATP-binding domain (NBD) is responsible for energy generation.</text>
</comment>
<dbReference type="InterPro" id="IPR003593">
    <property type="entry name" value="AAA+_ATPase"/>
</dbReference>
<dbReference type="Gene3D" id="3.40.50.300">
    <property type="entry name" value="P-loop containing nucleotide triphosphate hydrolases"/>
    <property type="match status" value="1"/>
</dbReference>
<evidence type="ECO:0000256" key="8">
    <source>
        <dbReference type="ARBA" id="ARBA00055053"/>
    </source>
</evidence>
<evidence type="ECO:0000256" key="2">
    <source>
        <dbReference type="ARBA" id="ARBA00022448"/>
    </source>
</evidence>
<keyword evidence="3 11" id="KW-0812">Transmembrane</keyword>
<dbReference type="Proteomes" id="UP000242263">
    <property type="component" value="Unassembled WGS sequence"/>
</dbReference>
<dbReference type="RefSeq" id="WP_053086501.1">
    <property type="nucleotide sequence ID" value="NZ_JVKN01000006.1"/>
</dbReference>
<sequence length="645" mass="70886">MSKEQSAHRGTLKRLIKELVRGNGLRLAVVFVCIVIVAVANASMALFVKTLIDNYIVPLVGRSDPNFGPLAQMLGVMATIYTLGVLSNLLYARILVRVEQGTLKKLRDDMFEHMQKLPIRFFDTHQHGDIMSFYTNDTDVLRQAISQSMPAIFSSAISMLAAFISMLYLSVPFALGVLVYTVFVVLVIRFLAGTSGRFFVKQQKALGDVNGFIEEAINGQKVIKVFTHEEGIQKQFDEENDKLFNAALTANSYGNVTMPAVGNLGYLLYVIVALVGAYASLAAFPNFGLAGSSALTIGTLISFLTLSRSFINPIAQISNEFTMVMLALAGASRIFSLLDEKVEHDNGTVTLVNALIKPDGTITESSKHTNAWAWKVPEGIEVREDVAEISAEGRKTSVYTRLRGDIRFTNVDFSYNPDREILHDITLYAKPGQKVALVGATGAGKTTITNLVNRFYDIRSGQILYDGIDISHINKNDLRRSLGVVLQDVNLFTGTVMDNIRYGKLDATDDECIEAAKLANADGFIRMLPQGYDTVLSGDGSGLSQGQRQLLSIARAAVADPPVMILDEATSSIDTRTEEIVQAGMDALMEGRTVFVIAHRLSTVRNSDVIMVMDHGRIIERGTHDQLIEQKGQYYQLYTGAFELE</sequence>